<dbReference type="AlphaFoldDB" id="A0AAN8YZL5"/>
<dbReference type="PROSITE" id="PS50090">
    <property type="entry name" value="MYB_LIKE"/>
    <property type="match status" value="2"/>
</dbReference>
<dbReference type="GO" id="GO:0003677">
    <property type="term" value="F:DNA binding"/>
    <property type="evidence" value="ECO:0007669"/>
    <property type="project" value="UniProtKB-KW"/>
</dbReference>
<dbReference type="PANTHER" id="PTHR10641">
    <property type="entry name" value="MYB FAMILY TRANSCRIPTION FACTOR"/>
    <property type="match status" value="1"/>
</dbReference>
<dbReference type="GO" id="GO:0005634">
    <property type="term" value="C:nucleus"/>
    <property type="evidence" value="ECO:0007669"/>
    <property type="project" value="UniProtKB-SubCell"/>
</dbReference>
<dbReference type="InterPro" id="IPR009057">
    <property type="entry name" value="Homeodomain-like_sf"/>
</dbReference>
<protein>
    <submittedName>
        <fullName evidence="7">SANT/Myb domain</fullName>
    </submittedName>
</protein>
<dbReference type="InterPro" id="IPR001005">
    <property type="entry name" value="SANT/Myb"/>
</dbReference>
<evidence type="ECO:0000256" key="4">
    <source>
        <dbReference type="ARBA" id="ARBA00023242"/>
    </source>
</evidence>
<evidence type="ECO:0000256" key="2">
    <source>
        <dbReference type="ARBA" id="ARBA00022737"/>
    </source>
</evidence>
<dbReference type="Gene3D" id="1.10.10.60">
    <property type="entry name" value="Homeodomain-like"/>
    <property type="match status" value="2"/>
</dbReference>
<evidence type="ECO:0000259" key="5">
    <source>
        <dbReference type="PROSITE" id="PS50090"/>
    </source>
</evidence>
<evidence type="ECO:0000313" key="8">
    <source>
        <dbReference type="Proteomes" id="UP001370490"/>
    </source>
</evidence>
<dbReference type="Pfam" id="PF00249">
    <property type="entry name" value="Myb_DNA-binding"/>
    <property type="match status" value="2"/>
</dbReference>
<dbReference type="PANTHER" id="PTHR10641:SF1355">
    <property type="entry name" value="MYB-RELATED PROTEIN MYB4-LIKE"/>
    <property type="match status" value="1"/>
</dbReference>
<dbReference type="CDD" id="cd00167">
    <property type="entry name" value="SANT"/>
    <property type="match status" value="2"/>
</dbReference>
<feature type="domain" description="HTH myb-type" evidence="6">
    <location>
        <begin position="62"/>
        <end position="116"/>
    </location>
</feature>
<keyword evidence="2" id="KW-0677">Repeat</keyword>
<keyword evidence="3" id="KW-0238">DNA-binding</keyword>
<dbReference type="FunFam" id="1.10.10.60:FF:000001">
    <property type="entry name" value="MYB-related transcription factor"/>
    <property type="match status" value="1"/>
</dbReference>
<proteinExistence type="predicted"/>
<accession>A0AAN8YZL5</accession>
<dbReference type="SUPFAM" id="SSF46689">
    <property type="entry name" value="Homeodomain-like"/>
    <property type="match status" value="1"/>
</dbReference>
<feature type="domain" description="Myb-like" evidence="5">
    <location>
        <begin position="62"/>
        <end position="112"/>
    </location>
</feature>
<dbReference type="PROSITE" id="PS51294">
    <property type="entry name" value="HTH_MYB"/>
    <property type="match status" value="2"/>
</dbReference>
<evidence type="ECO:0000256" key="1">
    <source>
        <dbReference type="ARBA" id="ARBA00004123"/>
    </source>
</evidence>
<gene>
    <name evidence="7" type="ORF">RJ641_017383</name>
</gene>
<feature type="domain" description="Myb-like" evidence="5">
    <location>
        <begin position="9"/>
        <end position="61"/>
    </location>
</feature>
<keyword evidence="4" id="KW-0539">Nucleus</keyword>
<dbReference type="InterPro" id="IPR017930">
    <property type="entry name" value="Myb_dom"/>
</dbReference>
<comment type="subcellular location">
    <subcellularLocation>
        <location evidence="1">Nucleus</location>
    </subcellularLocation>
</comment>
<evidence type="ECO:0000313" key="7">
    <source>
        <dbReference type="EMBL" id="KAK6918961.1"/>
    </source>
</evidence>
<comment type="caution">
    <text evidence="7">The sequence shown here is derived from an EMBL/GenBank/DDBJ whole genome shotgun (WGS) entry which is preliminary data.</text>
</comment>
<keyword evidence="8" id="KW-1185">Reference proteome</keyword>
<organism evidence="7 8">
    <name type="scientific">Dillenia turbinata</name>
    <dbReference type="NCBI Taxonomy" id="194707"/>
    <lineage>
        <taxon>Eukaryota</taxon>
        <taxon>Viridiplantae</taxon>
        <taxon>Streptophyta</taxon>
        <taxon>Embryophyta</taxon>
        <taxon>Tracheophyta</taxon>
        <taxon>Spermatophyta</taxon>
        <taxon>Magnoliopsida</taxon>
        <taxon>eudicotyledons</taxon>
        <taxon>Gunneridae</taxon>
        <taxon>Pentapetalae</taxon>
        <taxon>Dilleniales</taxon>
        <taxon>Dilleniaceae</taxon>
        <taxon>Dillenia</taxon>
    </lineage>
</organism>
<evidence type="ECO:0000256" key="3">
    <source>
        <dbReference type="ARBA" id="ARBA00023125"/>
    </source>
</evidence>
<dbReference type="EMBL" id="JBAMMX010000022">
    <property type="protein sequence ID" value="KAK6918961.1"/>
    <property type="molecule type" value="Genomic_DNA"/>
</dbReference>
<name>A0AAN8YZL5_9MAGN</name>
<reference evidence="7 8" key="1">
    <citation type="submission" date="2023-12" db="EMBL/GenBank/DDBJ databases">
        <title>A high-quality genome assembly for Dillenia turbinata (Dilleniales).</title>
        <authorList>
            <person name="Chanderbali A."/>
        </authorList>
    </citation>
    <scope>NUCLEOTIDE SEQUENCE [LARGE SCALE GENOMIC DNA]</scope>
    <source>
        <strain evidence="7">LSX21</strain>
        <tissue evidence="7">Leaf</tissue>
    </source>
</reference>
<evidence type="ECO:0000259" key="6">
    <source>
        <dbReference type="PROSITE" id="PS51294"/>
    </source>
</evidence>
<sequence>MVKTTKYGKDGVKKGVWTAEEDRLLISYVNKHGHPNWRQLPKLAGLARCGKSCRLRWLNYLQPNIKRGNFTKEEDDIILKLHEELGNKWSTIASKLPGRTDNDVKNHWHTSLKKKSKSSNIVSNDGESSKGTSMDKYNNKISVCEPNSDHVVVFPTLESFSFTSQPGNLSNDLMCTTAISNDLPITIKTSPPLENGNPNPADFWTDPLFWSHDVFNTNNLESFLGETEIVSPCAVWSENEYAWGCNYDGADIFYNIMQELPQN</sequence>
<dbReference type="InterPro" id="IPR015495">
    <property type="entry name" value="Myb_TF_plants"/>
</dbReference>
<feature type="domain" description="HTH myb-type" evidence="6">
    <location>
        <begin position="9"/>
        <end position="61"/>
    </location>
</feature>
<dbReference type="Proteomes" id="UP001370490">
    <property type="component" value="Unassembled WGS sequence"/>
</dbReference>
<dbReference type="SMART" id="SM00717">
    <property type="entry name" value="SANT"/>
    <property type="match status" value="2"/>
</dbReference>